<evidence type="ECO:0000313" key="3">
    <source>
        <dbReference type="Proteomes" id="UP000761534"/>
    </source>
</evidence>
<reference evidence="2" key="1">
    <citation type="journal article" date="2019" name="G3 (Bethesda)">
        <title>Genome Assemblies of Two Rare Opportunistic Yeast Pathogens: Diutina rugosa (syn. Candida rugosa) and Trichomonascus ciferrii (syn. Candida ciferrii).</title>
        <authorList>
            <person name="Mixao V."/>
            <person name="Saus E."/>
            <person name="Hansen A.P."/>
            <person name="Lass-Florl C."/>
            <person name="Gabaldon T."/>
        </authorList>
    </citation>
    <scope>NUCLEOTIDE SEQUENCE</scope>
    <source>
        <strain evidence="2">CBS 4856</strain>
    </source>
</reference>
<feature type="compositionally biased region" description="Polar residues" evidence="1">
    <location>
        <begin position="904"/>
        <end position="922"/>
    </location>
</feature>
<dbReference type="PANTHER" id="PTHR42068:SF1">
    <property type="entry name" value="YALI0B18964P"/>
    <property type="match status" value="1"/>
</dbReference>
<feature type="region of interest" description="Disordered" evidence="1">
    <location>
        <begin position="224"/>
        <end position="267"/>
    </location>
</feature>
<feature type="region of interest" description="Disordered" evidence="1">
    <location>
        <begin position="883"/>
        <end position="1013"/>
    </location>
</feature>
<feature type="compositionally biased region" description="Polar residues" evidence="1">
    <location>
        <begin position="311"/>
        <end position="336"/>
    </location>
</feature>
<feature type="compositionally biased region" description="Polar residues" evidence="1">
    <location>
        <begin position="986"/>
        <end position="997"/>
    </location>
</feature>
<sequence>MPIRLFKRQSSAHGENLNSGIGALPPAAAAVPVHARVGDASCSSTTTTTTPNNFCTTTTSTGASSTGSQDNTTSPELFLPVLDIHEDDSFQHTFMSSMPPHSVHKDLPAVPAYDYDDDDNSSIQPSPVIPGDGSSPQLQQPGGGNSDTLRPVVAGQNPNSVESSSSTLPTQHFSTPSSASSSITVESLVQNNSAELDLARQYWSKHHHGTGDDGDAAAVLTNQQQPQQNKDTPDLRSVPNHGYGGYGQDLDFDDDEEDDDDEPLYKTSRVKSIFPNISFYKPLNKGPAMTVDTRDIDGGSDDGESLMMPHSASSGPNNSNNRGFYDTDQNLSNLSFDRSKTEADLVSRSAEGGSDPLPASASSNTPSASSSFKKSLASPVKTIGKLTKRSSRSFSDKKKKLSFNGNNSSNSDVNSLSDQQQQQQQPPPLPSLDTSTSFHESMHQSQYYSPTEVQETTHEGHEEDVIAREAQLRRQSKSRGMNPLSMRSSLPPKDDDEDFDEGSGTDNEDDTLLPLSPLVPPDKSPENLKFPVRSQSGNMVMTKAQLDSYRKSIIEGGMTNPAADGGADNDYHNDDDDRDPNTTTTDRSNDNDYEEEDEEYDDDDDEEEGEDKRVDRYDDEADDKKQSVRMRLKQDAHLSVYRQKMSKVTGSQTAFSSYNNAGLRQTQSFANFDYLAHEYDEEDDDDEDEYDDVPLGILQAHGFPTGGGNGGRLKSMSSQPNLLKSSQTTPSVLYAGGNNNNNNNNFETQSVHSEGPLPGQRIDRQSQPPLPPVFSAGTTQMNRGLVGEIAREEEAKLRRKSIGNALGQGPLVQQSAAIRSSTMLQQPQQNAVQNSGQSTYSQSFYSAGNGSGNSNSGGSTSELQQQMMQMMQMQMQMLQQMNSNNRPKVAAQVQPAFGGPQQPRPYSSFNHYNSNRQTSSFDNPARPASIRSFSPSETSQTQPTFGHQRSGSQPGPSLKDLASQEAHKMARPQSQPLGAGQRHSQHQTSMRIVQSANMPDEEDDDDEDDEAWEEMLRKRRSLKEMWKNQSTTTTSVAI</sequence>
<feature type="region of interest" description="Disordered" evidence="1">
    <location>
        <begin position="821"/>
        <end position="861"/>
    </location>
</feature>
<evidence type="ECO:0000256" key="1">
    <source>
        <dbReference type="SAM" id="MobiDB-lite"/>
    </source>
</evidence>
<feature type="compositionally biased region" description="Low complexity" evidence="1">
    <location>
        <begin position="170"/>
        <end position="184"/>
    </location>
</feature>
<feature type="compositionally biased region" description="Polar residues" evidence="1">
    <location>
        <begin position="821"/>
        <end position="845"/>
    </location>
</feature>
<feature type="compositionally biased region" description="Acidic residues" evidence="1">
    <location>
        <begin position="999"/>
        <end position="1013"/>
    </location>
</feature>
<protein>
    <submittedName>
        <fullName evidence="2">Uncharacterized protein</fullName>
    </submittedName>
</protein>
<feature type="compositionally biased region" description="Low complexity" evidence="1">
    <location>
        <begin position="130"/>
        <end position="140"/>
    </location>
</feature>
<feature type="region of interest" description="Disordered" evidence="1">
    <location>
        <begin position="92"/>
        <end position="184"/>
    </location>
</feature>
<organism evidence="2 3">
    <name type="scientific">Trichomonascus ciferrii</name>
    <dbReference type="NCBI Taxonomy" id="44093"/>
    <lineage>
        <taxon>Eukaryota</taxon>
        <taxon>Fungi</taxon>
        <taxon>Dikarya</taxon>
        <taxon>Ascomycota</taxon>
        <taxon>Saccharomycotina</taxon>
        <taxon>Dipodascomycetes</taxon>
        <taxon>Dipodascales</taxon>
        <taxon>Trichomonascaceae</taxon>
        <taxon>Trichomonascus</taxon>
        <taxon>Trichomonascus ciferrii complex</taxon>
    </lineage>
</organism>
<feature type="compositionally biased region" description="Polar residues" evidence="1">
    <location>
        <begin position="715"/>
        <end position="731"/>
    </location>
</feature>
<feature type="compositionally biased region" description="Low complexity" evidence="1">
    <location>
        <begin position="356"/>
        <end position="379"/>
    </location>
</feature>
<feature type="compositionally biased region" description="Acidic residues" evidence="1">
    <location>
        <begin position="250"/>
        <end position="262"/>
    </location>
</feature>
<accession>A0A642UXD6</accession>
<feature type="compositionally biased region" description="Low complexity" evidence="1">
    <location>
        <begin position="846"/>
        <end position="861"/>
    </location>
</feature>
<evidence type="ECO:0000313" key="2">
    <source>
        <dbReference type="EMBL" id="KAA8907235.1"/>
    </source>
</evidence>
<dbReference type="OrthoDB" id="4097135at2759"/>
<feature type="compositionally biased region" description="Polar residues" evidence="1">
    <location>
        <begin position="156"/>
        <end position="169"/>
    </location>
</feature>
<feature type="compositionally biased region" description="Basic residues" evidence="1">
    <location>
        <begin position="386"/>
        <end position="401"/>
    </location>
</feature>
<feature type="compositionally biased region" description="Basic and acidic residues" evidence="1">
    <location>
        <begin position="610"/>
        <end position="631"/>
    </location>
</feature>
<feature type="compositionally biased region" description="Basic and acidic residues" evidence="1">
    <location>
        <begin position="455"/>
        <end position="472"/>
    </location>
</feature>
<dbReference type="EMBL" id="SWFS01000382">
    <property type="protein sequence ID" value="KAA8907235.1"/>
    <property type="molecule type" value="Genomic_DNA"/>
</dbReference>
<keyword evidence="3" id="KW-1185">Reference proteome</keyword>
<dbReference type="PANTHER" id="PTHR42068">
    <property type="entry name" value="YALI0B18964P"/>
    <property type="match status" value="1"/>
</dbReference>
<feature type="compositionally biased region" description="Acidic residues" evidence="1">
    <location>
        <begin position="591"/>
        <end position="609"/>
    </location>
</feature>
<gene>
    <name evidence="2" type="ORF">TRICI_005011</name>
</gene>
<proteinExistence type="predicted"/>
<dbReference type="VEuPathDB" id="FungiDB:TRICI_005011"/>
<feature type="region of interest" description="Disordered" evidence="1">
    <location>
        <begin position="704"/>
        <end position="769"/>
    </location>
</feature>
<name>A0A642UXD6_9ASCO</name>
<feature type="compositionally biased region" description="Acidic residues" evidence="1">
    <location>
        <begin position="494"/>
        <end position="511"/>
    </location>
</feature>
<dbReference type="AlphaFoldDB" id="A0A642UXD6"/>
<feature type="region of interest" description="Disordered" evidence="1">
    <location>
        <begin position="284"/>
        <end position="631"/>
    </location>
</feature>
<feature type="compositionally biased region" description="Polar residues" evidence="1">
    <location>
        <begin position="931"/>
        <end position="955"/>
    </location>
</feature>
<feature type="compositionally biased region" description="Polar residues" evidence="1">
    <location>
        <begin position="443"/>
        <end position="454"/>
    </location>
</feature>
<comment type="caution">
    <text evidence="2">The sequence shown here is derived from an EMBL/GenBank/DDBJ whole genome shotgun (WGS) entry which is preliminary data.</text>
</comment>
<feature type="compositionally biased region" description="Low complexity" evidence="1">
    <location>
        <begin position="402"/>
        <end position="424"/>
    </location>
</feature>
<dbReference type="Proteomes" id="UP000761534">
    <property type="component" value="Unassembled WGS sequence"/>
</dbReference>